<dbReference type="InterPro" id="IPR001296">
    <property type="entry name" value="Glyco_trans_1"/>
</dbReference>
<dbReference type="Gene3D" id="3.40.50.2000">
    <property type="entry name" value="Glycogen Phosphorylase B"/>
    <property type="match status" value="2"/>
</dbReference>
<protein>
    <recommendedName>
        <fullName evidence="2">Glycosyl transferase family 1 domain-containing protein</fullName>
    </recommendedName>
</protein>
<dbReference type="PANTHER" id="PTHR46401:SF2">
    <property type="entry name" value="GLYCOSYLTRANSFERASE WBBK-RELATED"/>
    <property type="match status" value="1"/>
</dbReference>
<dbReference type="Proteomes" id="UP000195080">
    <property type="component" value="Chromosome"/>
</dbReference>
<dbReference type="RefSeq" id="WP_339099762.1">
    <property type="nucleotide sequence ID" value="NZ_CP147248.1"/>
</dbReference>
<dbReference type="SUPFAM" id="SSF53756">
    <property type="entry name" value="UDP-Glycosyltransferase/glycogen phosphorylase"/>
    <property type="match status" value="1"/>
</dbReference>
<gene>
    <name evidence="3" type="ORF">A5866_001495</name>
</gene>
<reference evidence="4" key="1">
    <citation type="submission" date="2017-05" db="EMBL/GenBank/DDBJ databases">
        <title>The Genome Sequence of EEnterococcus faecalis 9F2_4866.</title>
        <authorList>
            <consortium name="The Broad Institute Genomics Platform"/>
            <consortium name="The Broad Institute Genomic Center for Infectious Diseases"/>
            <person name="Earl A."/>
            <person name="Manson A."/>
            <person name="Schwartman J."/>
            <person name="Gilmore M."/>
            <person name="Abouelleil A."/>
            <person name="Cao P."/>
            <person name="Chapman S."/>
            <person name="Cusick C."/>
            <person name="Shea T."/>
            <person name="Young S."/>
            <person name="Neafsey D."/>
            <person name="Nusbaum C."/>
            <person name="Birren B."/>
        </authorList>
    </citation>
    <scope>NUCLEOTIDE SEQUENCE [LARGE SCALE GENOMIC DNA]</scope>
    <source>
        <strain evidence="4">12C11_DIV0727</strain>
    </source>
</reference>
<dbReference type="EMBL" id="CP147248">
    <property type="protein sequence ID" value="WYJ86411.1"/>
    <property type="molecule type" value="Genomic_DNA"/>
</dbReference>
<keyword evidence="4" id="KW-1185">Reference proteome</keyword>
<evidence type="ECO:0000313" key="4">
    <source>
        <dbReference type="Proteomes" id="UP000195080"/>
    </source>
</evidence>
<sequence length="422" mass="49529">MKKNQNLILLTNYFPFWKGEEYLESEIKYLSETFEKVIIIPVMINESMKQTRSVPSNVDILKVSTDHSLKGKIRMLTYKSSGEIKNEIRKMPISFSKKLFEYYFQMRSLAIWGIVKEKFEKEIDLSINTSIYIYSYWFYLTSMVGIELKKYLVDKGYEVKKIISRAHGYDVNENANFLNYLPSREYLLRNMDFVYPVSTYGENMLIQRVPNFKEKVAVRKLGVKSISDMFIQHDNKKIYLVSCSTIRPLKKIEKIIDTLSLCEKRGIDYKWVHLGSGKTSYEKKIRKYAKKKLVEGKYEFYGYVKNKDVMSIYKDKEVSLFINVSESEGTPVSIMEAFSMSLPVIASDVGGTSDIVKDGYNGFLVDFQITHRDLLEKIIDLNNFSEEKYNEMSRNAFLTWQTMLNEEKNYQKFCQELLEGDI</sequence>
<dbReference type="Pfam" id="PF00534">
    <property type="entry name" value="Glycos_transf_1"/>
    <property type="match status" value="1"/>
</dbReference>
<organism evidence="3 4">
    <name type="scientific">Candidatus Enterococcus lemimoniae</name>
    <dbReference type="NCBI Taxonomy" id="1834167"/>
    <lineage>
        <taxon>Bacteria</taxon>
        <taxon>Bacillati</taxon>
        <taxon>Bacillota</taxon>
        <taxon>Bacilli</taxon>
        <taxon>Lactobacillales</taxon>
        <taxon>Enterococcaceae</taxon>
        <taxon>Enterococcus</taxon>
    </lineage>
</organism>
<keyword evidence="1" id="KW-0808">Transferase</keyword>
<evidence type="ECO:0000313" key="3">
    <source>
        <dbReference type="EMBL" id="WYJ86411.1"/>
    </source>
</evidence>
<evidence type="ECO:0000256" key="1">
    <source>
        <dbReference type="ARBA" id="ARBA00022679"/>
    </source>
</evidence>
<name>A0ABZ2T4Y5_9ENTE</name>
<evidence type="ECO:0000259" key="2">
    <source>
        <dbReference type="Pfam" id="PF00534"/>
    </source>
</evidence>
<feature type="domain" description="Glycosyl transferase family 1" evidence="2">
    <location>
        <begin position="232"/>
        <end position="396"/>
    </location>
</feature>
<reference evidence="3 4" key="2">
    <citation type="submission" date="2024-03" db="EMBL/GenBank/DDBJ databases">
        <title>The Genome Sequence of Enterococcus sp. DIV0727d.</title>
        <authorList>
            <consortium name="The Broad Institute Genomics Platform"/>
            <consortium name="The Broad Institute Microbial Omics Core"/>
            <consortium name="The Broad Institute Genomic Center for Infectious Diseases"/>
            <person name="Earl A."/>
            <person name="Manson A."/>
            <person name="Gilmore M."/>
            <person name="Schwartman J."/>
            <person name="Shea T."/>
            <person name="Abouelleil A."/>
            <person name="Cao P."/>
            <person name="Chapman S."/>
            <person name="Cusick C."/>
            <person name="Young S."/>
            <person name="Neafsey D."/>
            <person name="Nusbaum C."/>
            <person name="Birren B."/>
        </authorList>
    </citation>
    <scope>NUCLEOTIDE SEQUENCE [LARGE SCALE GENOMIC DNA]</scope>
    <source>
        <strain evidence="3 4">12C11_DIV0727</strain>
    </source>
</reference>
<proteinExistence type="predicted"/>
<accession>A0ABZ2T4Y5</accession>
<dbReference type="PANTHER" id="PTHR46401">
    <property type="entry name" value="GLYCOSYLTRANSFERASE WBBK-RELATED"/>
    <property type="match status" value="1"/>
</dbReference>